<feature type="compositionally biased region" description="Polar residues" evidence="1">
    <location>
        <begin position="64"/>
        <end position="73"/>
    </location>
</feature>
<dbReference type="InterPro" id="IPR015947">
    <property type="entry name" value="PUA-like_sf"/>
</dbReference>
<dbReference type="PANTHER" id="PTHR14140">
    <property type="entry name" value="E3 UBIQUITIN-PROTEIN LIGASE UHRF-RELATED"/>
    <property type="match status" value="1"/>
</dbReference>
<dbReference type="GO" id="GO:0044027">
    <property type="term" value="P:negative regulation of gene expression via chromosomal CpG island methylation"/>
    <property type="evidence" value="ECO:0007669"/>
    <property type="project" value="TreeGrafter"/>
</dbReference>
<dbReference type="OrthoDB" id="3516753at2759"/>
<dbReference type="SUPFAM" id="SSF88697">
    <property type="entry name" value="PUA domain-like"/>
    <property type="match status" value="1"/>
</dbReference>
<accession>W9CXJ6</accession>
<evidence type="ECO:0000313" key="2">
    <source>
        <dbReference type="EMBL" id="ESZ99330.1"/>
    </source>
</evidence>
<proteinExistence type="predicted"/>
<dbReference type="Gene3D" id="2.30.280.10">
    <property type="entry name" value="SRA-YDG"/>
    <property type="match status" value="1"/>
</dbReference>
<name>W9CXJ6_SCLBF</name>
<feature type="region of interest" description="Disordered" evidence="1">
    <location>
        <begin position="44"/>
        <end position="78"/>
    </location>
</feature>
<evidence type="ECO:0008006" key="4">
    <source>
        <dbReference type="Google" id="ProtNLM"/>
    </source>
</evidence>
<sequence length="506" mass="57494">MSEVISDYTVPPLRQMPIRLDDIPEIDTERSTIVAHPLDFWEFDGTGGTGGTGGRDERDYALGQFTTSGNKPSPRQLPLGIPLTPLSQFVTSPMKSMPWSPTFSESSGRSVLFGVSKISELSKPPLEDGDDYRLDKSDFIRQQLRKPVFPLNEIHTLESLIDDLLDEGPSLEFEVIAQARLDKIVEEILQHVTNNFLSQGPLYRQVMRKAKKLRGQWIETFGERYHTMDDERLKLMKEAGCLRDLELQTTGDISEVNGPMWEIKRAETFSEKEANESFEPGAWFLNTHCAVRDGIVPDAKDGFTWGVNGKPVAFSMLSGFEIKGAGWRHWVHIIESRVCAYHAVRLTCVGTVIRLLRGHQLKSERAPRLGVRYDGLYKIESWGQVLLKLSAGPDIYRNTITLEELAGQNTMEELDTVPTPWQMDNFIIYNRMIENYIKARKGEAACKEYRAAEGKKDMARKAFIQKLKVYDQPAYKLLDDKAHRLENAFPLPLSLEEPYPPSLLLK</sequence>
<dbReference type="InterPro" id="IPR036987">
    <property type="entry name" value="SRA-YDG_sf"/>
</dbReference>
<dbReference type="Proteomes" id="UP000019487">
    <property type="component" value="Unassembled WGS sequence"/>
</dbReference>
<comment type="caution">
    <text evidence="2">The sequence shown here is derived from an EMBL/GenBank/DDBJ whole genome shotgun (WGS) entry which is preliminary data.</text>
</comment>
<protein>
    <recommendedName>
        <fullName evidence="4">YDG domain-containing protein</fullName>
    </recommendedName>
</protein>
<dbReference type="GO" id="GO:0061630">
    <property type="term" value="F:ubiquitin protein ligase activity"/>
    <property type="evidence" value="ECO:0007669"/>
    <property type="project" value="TreeGrafter"/>
</dbReference>
<keyword evidence="3" id="KW-1185">Reference proteome</keyword>
<reference evidence="2 3" key="1">
    <citation type="journal article" date="2014" name="Genome Announc.">
        <title>Draft genome sequence of Sclerotinia borealis, a psychrophilic plant pathogenic fungus.</title>
        <authorList>
            <person name="Mardanov A.V."/>
            <person name="Beletsky A.V."/>
            <person name="Kadnikov V.V."/>
            <person name="Ignatov A.N."/>
            <person name="Ravin N.V."/>
        </authorList>
    </citation>
    <scope>NUCLEOTIDE SEQUENCE [LARGE SCALE GENOMIC DNA]</scope>
    <source>
        <strain evidence="3">F-4157</strain>
    </source>
</reference>
<dbReference type="GO" id="GO:0016567">
    <property type="term" value="P:protein ubiquitination"/>
    <property type="evidence" value="ECO:0007669"/>
    <property type="project" value="TreeGrafter"/>
</dbReference>
<dbReference type="EMBL" id="AYSA01000010">
    <property type="protein sequence ID" value="ESZ99330.1"/>
    <property type="molecule type" value="Genomic_DNA"/>
</dbReference>
<evidence type="ECO:0000313" key="3">
    <source>
        <dbReference type="Proteomes" id="UP000019487"/>
    </source>
</evidence>
<evidence type="ECO:0000256" key="1">
    <source>
        <dbReference type="SAM" id="MobiDB-lite"/>
    </source>
</evidence>
<organism evidence="2 3">
    <name type="scientific">Sclerotinia borealis (strain F-4128)</name>
    <dbReference type="NCBI Taxonomy" id="1432307"/>
    <lineage>
        <taxon>Eukaryota</taxon>
        <taxon>Fungi</taxon>
        <taxon>Dikarya</taxon>
        <taxon>Ascomycota</taxon>
        <taxon>Pezizomycotina</taxon>
        <taxon>Leotiomycetes</taxon>
        <taxon>Helotiales</taxon>
        <taxon>Sclerotiniaceae</taxon>
        <taxon>Sclerotinia</taxon>
    </lineage>
</organism>
<dbReference type="InterPro" id="IPR045134">
    <property type="entry name" value="UHRF1/2-like"/>
</dbReference>
<gene>
    <name evidence="2" type="ORF">SBOR_0292</name>
</gene>
<dbReference type="HOGENOM" id="CLU_529947_0_0_1"/>
<dbReference type="AlphaFoldDB" id="W9CXJ6"/>
<dbReference type="PANTHER" id="PTHR14140:SF27">
    <property type="entry name" value="OS04G0289800 PROTEIN"/>
    <property type="match status" value="1"/>
</dbReference>
<dbReference type="STRING" id="1432307.W9CXJ6"/>